<evidence type="ECO:0000259" key="1">
    <source>
        <dbReference type="PROSITE" id="PS50983"/>
    </source>
</evidence>
<dbReference type="Gene3D" id="3.40.50.1980">
    <property type="entry name" value="Nitrogenase molybdenum iron protein domain"/>
    <property type="match status" value="2"/>
</dbReference>
<dbReference type="PANTHER" id="PTHR30535">
    <property type="entry name" value="VITAMIN B12-BINDING PROTEIN"/>
    <property type="match status" value="1"/>
</dbReference>
<gene>
    <name evidence="2" type="ORF">CQ12_05085</name>
</gene>
<evidence type="ECO:0000313" key="2">
    <source>
        <dbReference type="EMBL" id="KRR11309.1"/>
    </source>
</evidence>
<dbReference type="STRING" id="280332.CQ12_05085"/>
<comment type="caution">
    <text evidence="2">The sequence shown here is derived from an EMBL/GenBank/DDBJ whole genome shotgun (WGS) entry which is preliminary data.</text>
</comment>
<sequence length="269" mass="29127">MFMAIHSQNKAAAAELPRIASINLCTDQLLVALADPTQILGLSPYARDAVRSWDAAKAAQFPPLSGGAEDVLIANPDVVVSGRFTKRATRELLKEKGFRVVEFDVARSLDDVKKHIRQMGELVRHPDRAAREISRLDAAVAHVREVASRKPYRVLAVSRRGWVAGSDSLTTSLLRTVGLSNAAGELGNRTGGLASLEAIVSLKPDFLLVSSSSDLTQDEGGAFLLHPALERFYPATKRIVIPEKLTACGGLTLIDALERLASELERVTR</sequence>
<dbReference type="AlphaFoldDB" id="A0A0R3M171"/>
<evidence type="ECO:0000313" key="3">
    <source>
        <dbReference type="Proteomes" id="UP000050863"/>
    </source>
</evidence>
<feature type="domain" description="Fe/B12 periplasmic-binding" evidence="1">
    <location>
        <begin position="18"/>
        <end position="268"/>
    </location>
</feature>
<keyword evidence="3" id="KW-1185">Reference proteome</keyword>
<dbReference type="SUPFAM" id="SSF53807">
    <property type="entry name" value="Helical backbone' metal receptor"/>
    <property type="match status" value="1"/>
</dbReference>
<dbReference type="EMBL" id="LLXZ01000049">
    <property type="protein sequence ID" value="KRR11309.1"/>
    <property type="molecule type" value="Genomic_DNA"/>
</dbReference>
<dbReference type="InterPro" id="IPR002491">
    <property type="entry name" value="ABC_transptr_periplasmic_BD"/>
</dbReference>
<proteinExistence type="predicted"/>
<dbReference type="InterPro" id="IPR050902">
    <property type="entry name" value="ABC_Transporter_SBP"/>
</dbReference>
<dbReference type="Pfam" id="PF01497">
    <property type="entry name" value="Peripla_BP_2"/>
    <property type="match status" value="1"/>
</dbReference>
<organism evidence="2 3">
    <name type="scientific">Bradyrhizobium jicamae</name>
    <dbReference type="NCBI Taxonomy" id="280332"/>
    <lineage>
        <taxon>Bacteria</taxon>
        <taxon>Pseudomonadati</taxon>
        <taxon>Pseudomonadota</taxon>
        <taxon>Alphaproteobacteria</taxon>
        <taxon>Hyphomicrobiales</taxon>
        <taxon>Nitrobacteraceae</taxon>
        <taxon>Bradyrhizobium</taxon>
    </lineage>
</organism>
<dbReference type="OrthoDB" id="1632039at2"/>
<dbReference type="PROSITE" id="PS50983">
    <property type="entry name" value="FE_B12_PBP"/>
    <property type="match status" value="1"/>
</dbReference>
<reference evidence="2 3" key="1">
    <citation type="submission" date="2014-03" db="EMBL/GenBank/DDBJ databases">
        <title>Bradyrhizobium valentinum sp. nov., isolated from effective nodules of Lupinus mariae-josephae, a lupine endemic of basic-lime soils in Eastern Spain.</title>
        <authorList>
            <person name="Duran D."/>
            <person name="Rey L."/>
            <person name="Navarro A."/>
            <person name="Busquets A."/>
            <person name="Imperial J."/>
            <person name="Ruiz-Argueso T."/>
        </authorList>
    </citation>
    <scope>NUCLEOTIDE SEQUENCE [LARGE SCALE GENOMIC DNA]</scope>
    <source>
        <strain evidence="2 3">PAC68</strain>
    </source>
</reference>
<protein>
    <submittedName>
        <fullName evidence="2">Iron ABC transporter</fullName>
    </submittedName>
</protein>
<dbReference type="GO" id="GO:0071281">
    <property type="term" value="P:cellular response to iron ion"/>
    <property type="evidence" value="ECO:0007669"/>
    <property type="project" value="TreeGrafter"/>
</dbReference>
<accession>A0A0R3M171</accession>
<dbReference type="PANTHER" id="PTHR30535:SF34">
    <property type="entry name" value="MOLYBDATE-BINDING PROTEIN MOLA"/>
    <property type="match status" value="1"/>
</dbReference>
<dbReference type="Proteomes" id="UP000050863">
    <property type="component" value="Unassembled WGS sequence"/>
</dbReference>
<name>A0A0R3M171_9BRAD</name>